<evidence type="ECO:0000259" key="1">
    <source>
        <dbReference type="Pfam" id="PF01636"/>
    </source>
</evidence>
<organism evidence="2 4">
    <name type="scientific">Bacillus clarus</name>
    <dbReference type="NCBI Taxonomy" id="2338372"/>
    <lineage>
        <taxon>Bacteria</taxon>
        <taxon>Bacillati</taxon>
        <taxon>Bacillota</taxon>
        <taxon>Bacilli</taxon>
        <taxon>Bacillales</taxon>
        <taxon>Bacillaceae</taxon>
        <taxon>Bacillus</taxon>
        <taxon>Bacillus cereus group</taxon>
    </lineage>
</organism>
<dbReference type="SUPFAM" id="SSF56112">
    <property type="entry name" value="Protein kinase-like (PK-like)"/>
    <property type="match status" value="1"/>
</dbReference>
<dbReference type="EMBL" id="JMQC01000008">
    <property type="protein sequence ID" value="KFM99571.1"/>
    <property type="molecule type" value="Genomic_DNA"/>
</dbReference>
<dbReference type="PANTHER" id="PTHR21310">
    <property type="entry name" value="AMINOGLYCOSIDE PHOSPHOTRANSFERASE-RELATED-RELATED"/>
    <property type="match status" value="1"/>
</dbReference>
<evidence type="ECO:0000313" key="5">
    <source>
        <dbReference type="Proteomes" id="UP000264294"/>
    </source>
</evidence>
<dbReference type="PANTHER" id="PTHR21310:SF42">
    <property type="entry name" value="BIFUNCTIONAL AAC_APH"/>
    <property type="match status" value="1"/>
</dbReference>
<evidence type="ECO:0000313" key="3">
    <source>
        <dbReference type="EMBL" id="RFT68251.1"/>
    </source>
</evidence>
<dbReference type="Proteomes" id="UP000029389">
    <property type="component" value="Unassembled WGS sequence"/>
</dbReference>
<dbReference type="Pfam" id="PF01636">
    <property type="entry name" value="APH"/>
    <property type="match status" value="1"/>
</dbReference>
<comment type="caution">
    <text evidence="2">The sequence shown here is derived from an EMBL/GenBank/DDBJ whole genome shotgun (WGS) entry which is preliminary data.</text>
</comment>
<protein>
    <submittedName>
        <fullName evidence="3">Aminoglycoside phosphotransferase family protein</fullName>
    </submittedName>
    <submittedName>
        <fullName evidence="2">Phosphotransferase enzyme family protein</fullName>
    </submittedName>
</protein>
<dbReference type="PATRIC" id="fig|1405.8.peg.3959"/>
<keyword evidence="5" id="KW-1185">Reference proteome</keyword>
<reference evidence="3 5" key="2">
    <citation type="submission" date="2018-08" db="EMBL/GenBank/DDBJ databases">
        <title>Bacillus clarus sp. nov. strain PS00077A.</title>
        <authorList>
            <person name="Mendez Acevedo M."/>
            <person name="Carroll L."/>
            <person name="Mukherjee M."/>
            <person name="Wiedmann M."/>
            <person name="Kovac J."/>
        </authorList>
    </citation>
    <scope>NUCLEOTIDE SEQUENCE [LARGE SCALE GENOMIC DNA]</scope>
    <source>
        <strain evidence="3 5">PS00077A</strain>
    </source>
</reference>
<feature type="domain" description="Aminoglycoside phosphotransferase" evidence="1">
    <location>
        <begin position="20"/>
        <end position="249"/>
    </location>
</feature>
<dbReference type="Gene3D" id="3.90.1200.10">
    <property type="match status" value="1"/>
</dbReference>
<evidence type="ECO:0000313" key="2">
    <source>
        <dbReference type="EMBL" id="KFM99571.1"/>
    </source>
</evidence>
<proteinExistence type="predicted"/>
<dbReference type="RefSeq" id="WP_042982688.1">
    <property type="nucleotide sequence ID" value="NZ_JMQC01000008.1"/>
</dbReference>
<dbReference type="InterPro" id="IPR051678">
    <property type="entry name" value="AGP_Transferase"/>
</dbReference>
<gene>
    <name evidence="3" type="ORF">D0U04_02020</name>
    <name evidence="2" type="ORF">DJ93_3848</name>
</gene>
<evidence type="ECO:0000313" key="4">
    <source>
        <dbReference type="Proteomes" id="UP000029389"/>
    </source>
</evidence>
<dbReference type="EMBL" id="QVOD01000002">
    <property type="protein sequence ID" value="RFT68251.1"/>
    <property type="molecule type" value="Genomic_DNA"/>
</dbReference>
<dbReference type="InterPro" id="IPR002575">
    <property type="entry name" value="Aminoglycoside_PTrfase"/>
</dbReference>
<dbReference type="GO" id="GO:0016740">
    <property type="term" value="F:transferase activity"/>
    <property type="evidence" value="ECO:0007669"/>
    <property type="project" value="UniProtKB-KW"/>
</dbReference>
<dbReference type="Proteomes" id="UP000264294">
    <property type="component" value="Unassembled WGS sequence"/>
</dbReference>
<dbReference type="AlphaFoldDB" id="A0A090YMZ9"/>
<name>A0A090YMZ9_9BACI</name>
<reference evidence="2 4" key="1">
    <citation type="submission" date="2014-04" db="EMBL/GenBank/DDBJ databases">
        <authorList>
            <person name="Bishop-Lilly K.A."/>
            <person name="Broomall S.M."/>
            <person name="Chain P.S."/>
            <person name="Chertkov O."/>
            <person name="Coyne S.R."/>
            <person name="Daligault H.E."/>
            <person name="Davenport K.W."/>
            <person name="Erkkila T."/>
            <person name="Frey K.G."/>
            <person name="Gibbons H.S."/>
            <person name="Gu W."/>
            <person name="Jaissle J."/>
            <person name="Johnson S.L."/>
            <person name="Koroleva G.I."/>
            <person name="Ladner J.T."/>
            <person name="Lo C.-C."/>
            <person name="Minogue T.D."/>
            <person name="Munk C."/>
            <person name="Palacios G.F."/>
            <person name="Redden C.L."/>
            <person name="Rosenzweig C.N."/>
            <person name="Scholz M.B."/>
            <person name="Teshima H."/>
            <person name="Xu Y."/>
        </authorList>
    </citation>
    <scope>NUCLEOTIDE SEQUENCE [LARGE SCALE GENOMIC DNA]</scope>
    <source>
        <strain evidence="2 4">BHP</strain>
    </source>
</reference>
<dbReference type="InterPro" id="IPR011009">
    <property type="entry name" value="Kinase-like_dom_sf"/>
</dbReference>
<accession>A0A090YMZ9</accession>
<dbReference type="Gene3D" id="3.30.200.20">
    <property type="entry name" value="Phosphorylase Kinase, domain 1"/>
    <property type="match status" value="1"/>
</dbReference>
<keyword evidence="2" id="KW-0808">Transferase</keyword>
<sequence>MDSYKQYIQQILPDLPIYSYKQNENGWDNVAVIINEALLFRFPRKSEYAKRIPLEKELCAILAQSLQATEVPNYHLLYTNDSDSVPFCSYYTLIHGDPLTAETVAKLERKEREIIITQLATFLATLHSIPIKCAEQLGFIIEKTITYWKHLQSKLYHYLSHSFTLLERQAVRNLFHNFFELMHDPNLENTVIHADFTHHHILFDEKSKAISGIIDFGDAQIGDPALDFAGLYYDFGNEFTKAVYKQYCALIPHRDPLFTRRITDFYQYSPLLHNLIYSFETNNEREIKKDRESLRAILQGLN</sequence>